<protein>
    <submittedName>
        <fullName evidence="1">Uncharacterized protein</fullName>
    </submittedName>
</protein>
<organism evidence="1 2">
    <name type="scientific">Scortum barcoo</name>
    <name type="common">barcoo grunter</name>
    <dbReference type="NCBI Taxonomy" id="214431"/>
    <lineage>
        <taxon>Eukaryota</taxon>
        <taxon>Metazoa</taxon>
        <taxon>Chordata</taxon>
        <taxon>Craniata</taxon>
        <taxon>Vertebrata</taxon>
        <taxon>Euteleostomi</taxon>
        <taxon>Actinopterygii</taxon>
        <taxon>Neopterygii</taxon>
        <taxon>Teleostei</taxon>
        <taxon>Neoteleostei</taxon>
        <taxon>Acanthomorphata</taxon>
        <taxon>Eupercaria</taxon>
        <taxon>Centrarchiformes</taxon>
        <taxon>Terapontoidei</taxon>
        <taxon>Terapontidae</taxon>
        <taxon>Scortum</taxon>
    </lineage>
</organism>
<gene>
    <name evidence="1" type="ORF">L3Q82_000564</name>
</gene>
<keyword evidence="2" id="KW-1185">Reference proteome</keyword>
<sequence>MGYHIGDRQYLCSQCGKTFVYLSDLKRHQQDHVPKAKIPCPVCQKKFSSKYCLRVHLRIHTRERPYRCSICEKTFTQVGNLKVHIRLHTNERPFSCDVCGKTYKLASHLNVHKRTHTCKKPWTWCWNCRSESTANLLNMQPHVKVISQWAPPVIKSSKTIIKFAYDTTVIGLDTGDHGTACREEIRALTSWCQDITISISTQKAILLPPQAAEAQRGLHDALQLLQVHPPQRVMKTAQLITRMKLPSMDGSMNLPPKVLQSIPMLMATVGFPFHYSIPPKTFLDPEDGEADALSLKIRLIARPPISVGTWLALDGLELHGVPLEMDLQFAPQRLLLAARDAQGLSTQLPLTLDLRRSPADPCHVFTLTAQRSLHSILRHRHRVELLLSKLSRFFNASSDHHLSVVSMRPGSTVVSWYNYSLCGTSHKRVRQCHVGQIQRMWLAMRSAEGSVKAAFREAMLPEFPITKVGPVSYRQDCFSTTSTPTFDGSTPAVHTALTPALGPNTSLSPSSNTCGSAAEAATSQQTSRYQWMAGMFAALLVVCLLILIVLLIATVLHFCKGHGRSRTVAIWPAGGMLSLQSRDLRGIRPRRPPLLQPELPPPPLGLWIVTQGDEGQLPSTSEKRRKTPDKEHTQPHPPYYDFSSI</sequence>
<reference evidence="1" key="1">
    <citation type="submission" date="2022-04" db="EMBL/GenBank/DDBJ databases">
        <title>Jade perch genome.</title>
        <authorList>
            <person name="Chao B."/>
        </authorList>
    </citation>
    <scope>NUCLEOTIDE SEQUENCE</scope>
    <source>
        <strain evidence="1">CB-2022</strain>
    </source>
</reference>
<name>A0ACB8WEY9_9TELE</name>
<dbReference type="EMBL" id="CM041540">
    <property type="protein sequence ID" value="KAI3366407.1"/>
    <property type="molecule type" value="Genomic_DNA"/>
</dbReference>
<comment type="caution">
    <text evidence="1">The sequence shown here is derived from an EMBL/GenBank/DDBJ whole genome shotgun (WGS) entry which is preliminary data.</text>
</comment>
<accession>A0ACB8WEY9</accession>
<evidence type="ECO:0000313" key="2">
    <source>
        <dbReference type="Proteomes" id="UP000831701"/>
    </source>
</evidence>
<dbReference type="Proteomes" id="UP000831701">
    <property type="component" value="Chromosome 10"/>
</dbReference>
<proteinExistence type="predicted"/>
<evidence type="ECO:0000313" key="1">
    <source>
        <dbReference type="EMBL" id="KAI3366407.1"/>
    </source>
</evidence>